<feature type="chain" id="PRO_5042843995" evidence="1">
    <location>
        <begin position="20"/>
        <end position="126"/>
    </location>
</feature>
<dbReference type="InterPro" id="IPR015791">
    <property type="entry name" value="Antimic/Inh_G_crystallin-like"/>
</dbReference>
<keyword evidence="1" id="KW-0732">Signal</keyword>
<dbReference type="Gene3D" id="2.60.20.30">
    <property type="match status" value="1"/>
</dbReference>
<keyword evidence="3" id="KW-1185">Reference proteome</keyword>
<dbReference type="InterPro" id="IPR011024">
    <property type="entry name" value="G_crystallin-like"/>
</dbReference>
<dbReference type="Pfam" id="PF09117">
    <property type="entry name" value="MiAMP1"/>
    <property type="match status" value="1"/>
</dbReference>
<evidence type="ECO:0000313" key="3">
    <source>
        <dbReference type="Proteomes" id="UP001419268"/>
    </source>
</evidence>
<gene>
    <name evidence="2" type="ORF">Scep_025459</name>
</gene>
<dbReference type="InterPro" id="IPR015201">
    <property type="entry name" value="Antimicrobial_MiAMP1"/>
</dbReference>
<accession>A0AAP0HSG9</accession>
<comment type="caution">
    <text evidence="2">The sequence shown here is derived from an EMBL/GenBank/DDBJ whole genome shotgun (WGS) entry which is preliminary data.</text>
</comment>
<dbReference type="SUPFAM" id="SSF49695">
    <property type="entry name" value="gamma-Crystallin-like"/>
    <property type="match status" value="1"/>
</dbReference>
<protein>
    <submittedName>
        <fullName evidence="2">Uncharacterized protein</fullName>
    </submittedName>
</protein>
<organism evidence="2 3">
    <name type="scientific">Stephania cephalantha</name>
    <dbReference type="NCBI Taxonomy" id="152367"/>
    <lineage>
        <taxon>Eukaryota</taxon>
        <taxon>Viridiplantae</taxon>
        <taxon>Streptophyta</taxon>
        <taxon>Embryophyta</taxon>
        <taxon>Tracheophyta</taxon>
        <taxon>Spermatophyta</taxon>
        <taxon>Magnoliopsida</taxon>
        <taxon>Ranunculales</taxon>
        <taxon>Menispermaceae</taxon>
        <taxon>Menispermoideae</taxon>
        <taxon>Cissampelideae</taxon>
        <taxon>Stephania</taxon>
    </lineage>
</organism>
<dbReference type="Proteomes" id="UP001419268">
    <property type="component" value="Unassembled WGS sequence"/>
</dbReference>
<evidence type="ECO:0000313" key="2">
    <source>
        <dbReference type="EMBL" id="KAK9093990.1"/>
    </source>
</evidence>
<dbReference type="AlphaFoldDB" id="A0AAP0HSG9"/>
<dbReference type="GO" id="GO:0045926">
    <property type="term" value="P:negative regulation of growth"/>
    <property type="evidence" value="ECO:0007669"/>
    <property type="project" value="InterPro"/>
</dbReference>
<name>A0AAP0HSG9_9MAGN</name>
<proteinExistence type="predicted"/>
<dbReference type="GO" id="GO:0006952">
    <property type="term" value="P:defense response"/>
    <property type="evidence" value="ECO:0007669"/>
    <property type="project" value="InterPro"/>
</dbReference>
<feature type="signal peptide" evidence="1">
    <location>
        <begin position="1"/>
        <end position="19"/>
    </location>
</feature>
<evidence type="ECO:0000256" key="1">
    <source>
        <dbReference type="SAM" id="SignalP"/>
    </source>
</evidence>
<dbReference type="EMBL" id="JBBNAG010000011">
    <property type="protein sequence ID" value="KAK9093990.1"/>
    <property type="molecule type" value="Genomic_DNA"/>
</dbReference>
<reference evidence="2 3" key="1">
    <citation type="submission" date="2024-01" db="EMBL/GenBank/DDBJ databases">
        <title>Genome assemblies of Stephania.</title>
        <authorList>
            <person name="Yang L."/>
        </authorList>
    </citation>
    <scope>NUCLEOTIDE SEQUENCE [LARGE SCALE GENOMIC DNA]</scope>
    <source>
        <strain evidence="2">JXDWG</strain>
        <tissue evidence="2">Leaf</tissue>
    </source>
</reference>
<sequence>MAATLALVALTMMIPGAEASRLIVYSGNNFSGASATVDACGCSNIPYRGSYRYYAEGQSTRLYNEGDCRGPVHTTLATNQNAQMTTGFGWNSAFIAGLVGKKNPTPRHKNTDVERYDYQGGCIMYK</sequence>